<dbReference type="GO" id="GO:0140359">
    <property type="term" value="F:ABC-type transporter activity"/>
    <property type="evidence" value="ECO:0007669"/>
    <property type="project" value="InterPro"/>
</dbReference>
<evidence type="ECO:0000313" key="2">
    <source>
        <dbReference type="EMBL" id="PZG08587.1"/>
    </source>
</evidence>
<proteinExistence type="predicted"/>
<gene>
    <name evidence="2" type="ORF">C1I95_29860</name>
</gene>
<evidence type="ECO:0008006" key="4">
    <source>
        <dbReference type="Google" id="ProtNLM"/>
    </source>
</evidence>
<protein>
    <recommendedName>
        <fullName evidence="4">Transporter</fullName>
    </recommendedName>
</protein>
<dbReference type="EMBL" id="POTY01000289">
    <property type="protein sequence ID" value="PZG08587.1"/>
    <property type="molecule type" value="Genomic_DNA"/>
</dbReference>
<dbReference type="RefSeq" id="WP_111218887.1">
    <property type="nucleotide sequence ID" value="NZ_POTY01000289.1"/>
</dbReference>
<sequence length="346" mass="37723">MIWVTWRQFRAQALTVLALLAAAAIGFLITGLRMHHNYSAALAACAPLHACDGATPAARALGAQLSQLQRSYEPVLMLLQLLVIAVPALIGIFWGAPLIGRELETGTHQLAWNQTVTRTRWLAVKLTVVGVAAIATAAILSWLLTWWAGPLDQLSGDRWAAMTFASRDIVPLGYAAFTFALGTTLGLLLRRTLPAMAVTLAVFIAIQILVPTLIRPHLLPSTTTTFPINQASTSQFHGFSGTQTDFHFDLPTPQGAWLTSQPPVKNSSGQVVRIDSYPECFPDSQGDAPDLSQIGACLAKDNLHQTVTYHPASHYWPLQWMETGIFLVLAGALAGTCLWWIRRRQN</sequence>
<keyword evidence="1" id="KW-0472">Membrane</keyword>
<dbReference type="OrthoDB" id="3579673at2"/>
<dbReference type="Proteomes" id="UP000248924">
    <property type="component" value="Unassembled WGS sequence"/>
</dbReference>
<feature type="transmembrane region" description="Helical" evidence="1">
    <location>
        <begin position="169"/>
        <end position="189"/>
    </location>
</feature>
<feature type="transmembrane region" description="Helical" evidence="1">
    <location>
        <begin position="323"/>
        <end position="341"/>
    </location>
</feature>
<accession>A0A2W2EGT6</accession>
<feature type="transmembrane region" description="Helical" evidence="1">
    <location>
        <begin position="121"/>
        <end position="149"/>
    </location>
</feature>
<dbReference type="GO" id="GO:0005886">
    <property type="term" value="C:plasma membrane"/>
    <property type="evidence" value="ECO:0007669"/>
    <property type="project" value="UniProtKB-SubCell"/>
</dbReference>
<feature type="transmembrane region" description="Helical" evidence="1">
    <location>
        <begin position="196"/>
        <end position="214"/>
    </location>
</feature>
<name>A0A2W2EGT6_9ACTN</name>
<keyword evidence="1" id="KW-1133">Transmembrane helix</keyword>
<keyword evidence="3" id="KW-1185">Reference proteome</keyword>
<dbReference type="AlphaFoldDB" id="A0A2W2EGT6"/>
<comment type="caution">
    <text evidence="2">The sequence shown here is derived from an EMBL/GenBank/DDBJ whole genome shotgun (WGS) entry which is preliminary data.</text>
</comment>
<evidence type="ECO:0000313" key="3">
    <source>
        <dbReference type="Proteomes" id="UP000248924"/>
    </source>
</evidence>
<evidence type="ECO:0000256" key="1">
    <source>
        <dbReference type="SAM" id="Phobius"/>
    </source>
</evidence>
<organism evidence="2 3">
    <name type="scientific">Micromonospora craterilacus</name>
    <dbReference type="NCBI Taxonomy" id="1655439"/>
    <lineage>
        <taxon>Bacteria</taxon>
        <taxon>Bacillati</taxon>
        <taxon>Actinomycetota</taxon>
        <taxon>Actinomycetes</taxon>
        <taxon>Micromonosporales</taxon>
        <taxon>Micromonosporaceae</taxon>
        <taxon>Micromonospora</taxon>
    </lineage>
</organism>
<reference evidence="2 3" key="1">
    <citation type="submission" date="2018-01" db="EMBL/GenBank/DDBJ databases">
        <title>Draft genome sequence of Jishengella sp. NA12.</title>
        <authorList>
            <person name="Sahin N."/>
            <person name="Ay H."/>
            <person name="Saygin H."/>
        </authorList>
    </citation>
    <scope>NUCLEOTIDE SEQUENCE [LARGE SCALE GENOMIC DNA]</scope>
    <source>
        <strain evidence="2 3">NA12</strain>
    </source>
</reference>
<feature type="transmembrane region" description="Helical" evidence="1">
    <location>
        <begin position="74"/>
        <end position="100"/>
    </location>
</feature>
<keyword evidence="1" id="KW-0812">Transmembrane</keyword>